<dbReference type="AlphaFoldDB" id="A0A5Q2MZK6"/>
<dbReference type="Proteomes" id="UP000366051">
    <property type="component" value="Chromosome"/>
</dbReference>
<accession>A0A5Q2MZK6</accession>
<sequence length="119" mass="14107">MGSYILAGSEYFSTDPREKTLVDRLTTLQGQKGTFSLKIDQHRTIWKGTCVVGEIHRREERIEEGHLTIEQVAFQLLPLEADCLHWELLFPIEKFVSYEEYGRHKIFRFSTFSWMWHNA</sequence>
<dbReference type="EMBL" id="CP045875">
    <property type="protein sequence ID" value="QGG46883.1"/>
    <property type="molecule type" value="Genomic_DNA"/>
</dbReference>
<proteinExistence type="predicted"/>
<protein>
    <submittedName>
        <fullName evidence="1">Uncharacterized protein</fullName>
    </submittedName>
</protein>
<reference evidence="2" key="1">
    <citation type="submission" date="2019-11" db="EMBL/GenBank/DDBJ databases">
        <title>Genome sequence of Heliorestis convoluta strain HH, an alkaliphilic and minimalistic phototrophic bacterium from a soda lake in Egypt.</title>
        <authorList>
            <person name="Dewey E.D."/>
            <person name="Stokes L.M."/>
            <person name="Burchell B.M."/>
            <person name="Shaffer K.N."/>
            <person name="Huntington A.M."/>
            <person name="Baker J.M."/>
            <person name="Nadendla S."/>
            <person name="Giglio M.G."/>
            <person name="Touchman J.W."/>
            <person name="Blankenship R.E."/>
            <person name="Madigan M.T."/>
            <person name="Sattley W.M."/>
        </authorList>
    </citation>
    <scope>NUCLEOTIDE SEQUENCE [LARGE SCALE GENOMIC DNA]</scope>
    <source>
        <strain evidence="2">HH</strain>
    </source>
</reference>
<dbReference type="OrthoDB" id="2083427at2"/>
<keyword evidence="2" id="KW-1185">Reference proteome</keyword>
<organism evidence="1 2">
    <name type="scientific">Heliorestis convoluta</name>
    <dbReference type="NCBI Taxonomy" id="356322"/>
    <lineage>
        <taxon>Bacteria</taxon>
        <taxon>Bacillati</taxon>
        <taxon>Bacillota</taxon>
        <taxon>Clostridia</taxon>
        <taxon>Eubacteriales</taxon>
        <taxon>Heliobacteriaceae</taxon>
        <taxon>Heliorestis</taxon>
    </lineage>
</organism>
<evidence type="ECO:0000313" key="2">
    <source>
        <dbReference type="Proteomes" id="UP000366051"/>
    </source>
</evidence>
<dbReference type="RefSeq" id="WP_153724376.1">
    <property type="nucleotide sequence ID" value="NZ_CP045875.1"/>
</dbReference>
<gene>
    <name evidence="1" type="ORF">FTV88_0705</name>
</gene>
<dbReference type="KEGG" id="hcv:FTV88_0705"/>
<name>A0A5Q2MZK6_9FIRM</name>
<evidence type="ECO:0000313" key="1">
    <source>
        <dbReference type="EMBL" id="QGG46883.1"/>
    </source>
</evidence>